<proteinExistence type="predicted"/>
<sequence length="1065" mass="119437">MPGIFSRPPFADSVTYSPNLLKPITWSQNDEASGVVGRIRDRAGEFYARHNPLMKEISEIGTSFERTILVPLQIDGYFMVDMLENNFPSQFDFLVYVLEKTPSNIAVIATQYKGRNGLGKVLSNDQIVYLSNIYSNFIYLKSSESIPYCSQYIAPYVDGVIGLSSSIIAQFALWKKPALVFGESHVSEFATTFEYSAFIDQIKIRNTIDRDTKLESYLSLSQVLMKDILEDASSALGIGRERKINLENMLNEMDFESAISSQPNPVRECYSDIISLESKGCSVVSFDIFDTLLVRTYAHPTDVFKVVGARFADQLGITASLFSTYRQNAERKAFQKAIAASRGEITLQQIYVELADTLGVDMTEIDKIAQYEAYVEQECLMRREGVCSAFDRLKAQGKQIILVSDMYLPSEVLRAALEKNKITGYKKLYLSCEVGLKKHSGKLFDHVLEELQVAPQQVLHIGDNDHGDIKMAKERGINTVHVPRPWQIFENSSLYKDIWSATTERHEPDLKRVLAVIANDEFSESQSSNSWFNGDAKKLGYFGLGPLLFDYTNWLIRTSMNNGVKKLFFLARDGKIMKEAYDFLASSIPDAPKSEYLLCSRRAVNVANLVDRKAVERLLEIEYTTGTLAAYIEGRFGIVPHKIPKNLLVENGFELNTSVGSSTKIDIKPFVRALTPLILQNAAEERELYLKYLEEIGFSGSNIAVVDIGYAGTMQESLAALAGLNHLSGYYVVTFRPALERMRRARLSFHGYLGNFIDRHDTTQLWARHVPLYETMFSAEETSFMKFMDINGARIPIYMDAGGDESLRMAVVKNIRHGSLRFIRSMRAAFGTSAHEVDIGHEKSLKTLATFFARPSITDARILQGVAFEDAYGGGRGTILLANKRMVGEVWKAGREVLDADAERAEANNSHSNGVVTGGTMFNANALHTGIGIRERSSYMVPEGSSDGMLCYGPYRKFAKGKWIGIFVFHADAQRLCSMYMEVVVGQSRILTRQSLAAKLIHGTQSLYIDFEVPDTEETLEFRVRIKNANSVSGLKLLSVSAFPSPDKIATTKKLRNKIFRAFKK</sequence>
<reference evidence="2" key="1">
    <citation type="journal article" date="2019" name="Int. J. Syst. Evol. Microbiol.">
        <title>The Global Catalogue of Microorganisms (GCM) 10K type strain sequencing project: providing services to taxonomists for standard genome sequencing and annotation.</title>
        <authorList>
            <consortium name="The Broad Institute Genomics Platform"/>
            <consortium name="The Broad Institute Genome Sequencing Center for Infectious Disease"/>
            <person name="Wu L."/>
            <person name="Ma J."/>
        </authorList>
    </citation>
    <scope>NUCLEOTIDE SEQUENCE [LARGE SCALE GENOMIC DNA]</scope>
    <source>
        <strain evidence="2">JCM 13476</strain>
    </source>
</reference>
<dbReference type="Gene3D" id="3.40.50.1000">
    <property type="entry name" value="HAD superfamily/HAD-like"/>
    <property type="match status" value="1"/>
</dbReference>
<evidence type="ECO:0000313" key="2">
    <source>
        <dbReference type="Proteomes" id="UP001500791"/>
    </source>
</evidence>
<dbReference type="SFLD" id="SFLDG01129">
    <property type="entry name" value="C1.5:_HAD__Beta-PGM__Phosphata"/>
    <property type="match status" value="1"/>
</dbReference>
<evidence type="ECO:0008006" key="3">
    <source>
        <dbReference type="Google" id="ProtNLM"/>
    </source>
</evidence>
<dbReference type="PANTHER" id="PTHR43611">
    <property type="entry name" value="ALPHA-D-GLUCOSE 1-PHOSPHATE PHOSPHATASE"/>
    <property type="match status" value="1"/>
</dbReference>
<dbReference type="EMBL" id="BAAAEJ010000003">
    <property type="protein sequence ID" value="GAA0381466.1"/>
    <property type="molecule type" value="Genomic_DNA"/>
</dbReference>
<dbReference type="CDD" id="cd01427">
    <property type="entry name" value="HAD_like"/>
    <property type="match status" value="1"/>
</dbReference>
<dbReference type="Gene3D" id="1.10.150.400">
    <property type="match status" value="1"/>
</dbReference>
<dbReference type="InterPro" id="IPR006439">
    <property type="entry name" value="HAD-SF_hydro_IA"/>
</dbReference>
<dbReference type="SFLD" id="SFLDS00003">
    <property type="entry name" value="Haloacid_Dehalogenase"/>
    <property type="match status" value="1"/>
</dbReference>
<dbReference type="InterPro" id="IPR023214">
    <property type="entry name" value="HAD_sf"/>
</dbReference>
<organism evidence="1 2">
    <name type="scientific">Brevundimonas terrae</name>
    <dbReference type="NCBI Taxonomy" id="363631"/>
    <lineage>
        <taxon>Bacteria</taxon>
        <taxon>Pseudomonadati</taxon>
        <taxon>Pseudomonadota</taxon>
        <taxon>Alphaproteobacteria</taxon>
        <taxon>Caulobacterales</taxon>
        <taxon>Caulobacteraceae</taxon>
        <taxon>Brevundimonas</taxon>
    </lineage>
</organism>
<dbReference type="PANTHER" id="PTHR43611:SF3">
    <property type="entry name" value="FLAVIN MONONUCLEOTIDE HYDROLASE 1, CHLOROPLATIC"/>
    <property type="match status" value="1"/>
</dbReference>
<dbReference type="NCBIfam" id="TIGR01549">
    <property type="entry name" value="HAD-SF-IA-v1"/>
    <property type="match status" value="1"/>
</dbReference>
<dbReference type="Proteomes" id="UP001500791">
    <property type="component" value="Unassembled WGS sequence"/>
</dbReference>
<gene>
    <name evidence="1" type="ORF">GCM10009093_05560</name>
</gene>
<comment type="caution">
    <text evidence="1">The sequence shown here is derived from an EMBL/GenBank/DDBJ whole genome shotgun (WGS) entry which is preliminary data.</text>
</comment>
<protein>
    <recommendedName>
        <fullName evidence="3">HAD family hydrolase</fullName>
    </recommendedName>
</protein>
<keyword evidence="2" id="KW-1185">Reference proteome</keyword>
<dbReference type="Pfam" id="PF00702">
    <property type="entry name" value="Hydrolase"/>
    <property type="match status" value="1"/>
</dbReference>
<dbReference type="SUPFAM" id="SSF56784">
    <property type="entry name" value="HAD-like"/>
    <property type="match status" value="1"/>
</dbReference>
<dbReference type="InterPro" id="IPR036412">
    <property type="entry name" value="HAD-like_sf"/>
</dbReference>
<name>A0ABP3HV14_9CAUL</name>
<accession>A0ABP3HV14</accession>
<evidence type="ECO:0000313" key="1">
    <source>
        <dbReference type="EMBL" id="GAA0381466.1"/>
    </source>
</evidence>